<dbReference type="EMBL" id="FMUS01000028">
    <property type="protein sequence ID" value="SCZ00904.1"/>
    <property type="molecule type" value="Genomic_DNA"/>
</dbReference>
<accession>A0A1G5KKL0</accession>
<feature type="domain" description="FMN-binding" evidence="1">
    <location>
        <begin position="60"/>
        <end position="131"/>
    </location>
</feature>
<proteinExistence type="predicted"/>
<keyword evidence="3" id="KW-1185">Reference proteome</keyword>
<protein>
    <submittedName>
        <fullName evidence="2">Uncharacterized protein, contains FMN-binding domain</fullName>
    </submittedName>
</protein>
<dbReference type="AlphaFoldDB" id="A0A1G5KKL0"/>
<name>A0A1G5KKL0_9FIRM</name>
<dbReference type="GO" id="GO:0016020">
    <property type="term" value="C:membrane"/>
    <property type="evidence" value="ECO:0007669"/>
    <property type="project" value="InterPro"/>
</dbReference>
<dbReference type="STRING" id="1120976.SAMN03080606_03539"/>
<reference evidence="2 3" key="1">
    <citation type="submission" date="2016-10" db="EMBL/GenBank/DDBJ databases">
        <authorList>
            <person name="de Groot N.N."/>
        </authorList>
    </citation>
    <scope>NUCLEOTIDE SEQUENCE [LARGE SCALE GENOMIC DNA]</scope>
    <source>
        <strain evidence="2 3">DSM 18978</strain>
    </source>
</reference>
<sequence length="131" mass="14522">MERKKKIILFCILLCVVIGGYYSKRFIDLRTYRKQVSNITISNVDLSNIPDGIYAGSYEIIWVAVDVEVVVKNNSINSIVLKEHKHGKGEAAEVILEKVIEAQSLEVDIVSGATSSSKVILKAIENALTKN</sequence>
<dbReference type="Pfam" id="PF04205">
    <property type="entry name" value="FMN_bind"/>
    <property type="match status" value="1"/>
</dbReference>
<dbReference type="GO" id="GO:0010181">
    <property type="term" value="F:FMN binding"/>
    <property type="evidence" value="ECO:0007669"/>
    <property type="project" value="InterPro"/>
</dbReference>
<dbReference type="Gene3D" id="3.90.1010.20">
    <property type="match status" value="1"/>
</dbReference>
<evidence type="ECO:0000259" key="1">
    <source>
        <dbReference type="SMART" id="SM00900"/>
    </source>
</evidence>
<evidence type="ECO:0000313" key="3">
    <source>
        <dbReference type="Proteomes" id="UP000198636"/>
    </source>
</evidence>
<dbReference type="OrthoDB" id="307864at2"/>
<evidence type="ECO:0000313" key="2">
    <source>
        <dbReference type="EMBL" id="SCZ00904.1"/>
    </source>
</evidence>
<dbReference type="RefSeq" id="WP_091546199.1">
    <property type="nucleotide sequence ID" value="NZ_FMUS01000028.1"/>
</dbReference>
<organism evidence="2 3">
    <name type="scientific">Alkaliphilus peptidifermentans DSM 18978</name>
    <dbReference type="NCBI Taxonomy" id="1120976"/>
    <lineage>
        <taxon>Bacteria</taxon>
        <taxon>Bacillati</taxon>
        <taxon>Bacillota</taxon>
        <taxon>Clostridia</taxon>
        <taxon>Peptostreptococcales</taxon>
        <taxon>Natronincolaceae</taxon>
        <taxon>Alkaliphilus</taxon>
    </lineage>
</organism>
<dbReference type="InterPro" id="IPR007329">
    <property type="entry name" value="FMN-bd"/>
</dbReference>
<dbReference type="Proteomes" id="UP000198636">
    <property type="component" value="Unassembled WGS sequence"/>
</dbReference>
<dbReference type="SMART" id="SM00900">
    <property type="entry name" value="FMN_bind"/>
    <property type="match status" value="1"/>
</dbReference>
<gene>
    <name evidence="2" type="ORF">SAMN03080606_03539</name>
</gene>